<comment type="caution">
    <text evidence="1">The sequence shown here is derived from an EMBL/GenBank/DDBJ whole genome shotgun (WGS) entry which is preliminary data.</text>
</comment>
<gene>
    <name evidence="1" type="ORF">S06H3_01311</name>
</gene>
<evidence type="ECO:0000313" key="1">
    <source>
        <dbReference type="EMBL" id="GAH96754.1"/>
    </source>
</evidence>
<protein>
    <submittedName>
        <fullName evidence="1">Uncharacterized protein</fullName>
    </submittedName>
</protein>
<dbReference type="AlphaFoldDB" id="X1L2S9"/>
<name>X1L2S9_9ZZZZ</name>
<sequence>MKYLKLGKDREGRPCIEFDDGPVVPIDELIFDQFKKGKLSKK</sequence>
<organism evidence="1">
    <name type="scientific">marine sediment metagenome</name>
    <dbReference type="NCBI Taxonomy" id="412755"/>
    <lineage>
        <taxon>unclassified sequences</taxon>
        <taxon>metagenomes</taxon>
        <taxon>ecological metagenomes</taxon>
    </lineage>
</organism>
<proteinExistence type="predicted"/>
<reference evidence="1" key="1">
    <citation type="journal article" date="2014" name="Front. Microbiol.">
        <title>High frequency of phylogenetically diverse reductive dehalogenase-homologous genes in deep subseafloor sedimentary metagenomes.</title>
        <authorList>
            <person name="Kawai M."/>
            <person name="Futagami T."/>
            <person name="Toyoda A."/>
            <person name="Takaki Y."/>
            <person name="Nishi S."/>
            <person name="Hori S."/>
            <person name="Arai W."/>
            <person name="Tsubouchi T."/>
            <person name="Morono Y."/>
            <person name="Uchiyama I."/>
            <person name="Ito T."/>
            <person name="Fujiyama A."/>
            <person name="Inagaki F."/>
            <person name="Takami H."/>
        </authorList>
    </citation>
    <scope>NUCLEOTIDE SEQUENCE</scope>
    <source>
        <strain evidence="1">Expedition CK06-06</strain>
    </source>
</reference>
<dbReference type="EMBL" id="BARV01000319">
    <property type="protein sequence ID" value="GAH96754.1"/>
    <property type="molecule type" value="Genomic_DNA"/>
</dbReference>
<accession>X1L2S9</accession>